<evidence type="ECO:0000256" key="1">
    <source>
        <dbReference type="SAM" id="SignalP"/>
    </source>
</evidence>
<feature type="chain" id="PRO_5010996410" evidence="1">
    <location>
        <begin position="40"/>
        <end position="156"/>
    </location>
</feature>
<reference evidence="2 3" key="1">
    <citation type="submission" date="2017-04" db="EMBL/GenBank/DDBJ databases">
        <title>Whole Genome Sequence of 1,4-Dioxane Degrading Bacterium Mycobacterium dioxanotrophicus PH-06.</title>
        <authorList>
            <person name="He Y."/>
        </authorList>
    </citation>
    <scope>NUCLEOTIDE SEQUENCE [LARGE SCALE GENOMIC DNA]</scope>
    <source>
        <strain evidence="2 3">PH-06</strain>
    </source>
</reference>
<keyword evidence="3" id="KW-1185">Reference proteome</keyword>
<feature type="signal peptide" evidence="1">
    <location>
        <begin position="1"/>
        <end position="39"/>
    </location>
</feature>
<evidence type="ECO:0000313" key="3">
    <source>
        <dbReference type="Proteomes" id="UP000195331"/>
    </source>
</evidence>
<gene>
    <name evidence="2" type="ORF">BTO20_16260</name>
</gene>
<keyword evidence="1" id="KW-0732">Signal</keyword>
<organism evidence="2 3">
    <name type="scientific">Mycobacterium dioxanotrophicus</name>
    <dbReference type="NCBI Taxonomy" id="482462"/>
    <lineage>
        <taxon>Bacteria</taxon>
        <taxon>Bacillati</taxon>
        <taxon>Actinomycetota</taxon>
        <taxon>Actinomycetes</taxon>
        <taxon>Mycobacteriales</taxon>
        <taxon>Mycobacteriaceae</taxon>
        <taxon>Mycobacterium</taxon>
    </lineage>
</organism>
<proteinExistence type="predicted"/>
<evidence type="ECO:0000313" key="2">
    <source>
        <dbReference type="EMBL" id="ART69923.1"/>
    </source>
</evidence>
<sequence length="156" mass="16220">MMLFNEIQPVRRMAAVGVTLGVTCATCAAALAFAGPASAKPYTQDSYIEVPQCQPATAQLCPQIPSASVGAIMSPTVSFTANSNHCSDIIAHVFIDGTEVGSDLLEPGETTPDFPLESFQPHTVGIQAEGIPGGCNRGWVDAWGGTLHFTGTLPLS</sequence>
<accession>A0A1Y0C3Z6</accession>
<dbReference type="EMBL" id="CP020809">
    <property type="protein sequence ID" value="ART69923.1"/>
    <property type="molecule type" value="Genomic_DNA"/>
</dbReference>
<dbReference type="KEGG" id="mdx:BTO20_16260"/>
<dbReference type="Proteomes" id="UP000195331">
    <property type="component" value="Chromosome"/>
</dbReference>
<name>A0A1Y0C3Z6_9MYCO</name>
<protein>
    <submittedName>
        <fullName evidence="2">Uncharacterized protein</fullName>
    </submittedName>
</protein>
<dbReference type="AlphaFoldDB" id="A0A1Y0C3Z6"/>